<dbReference type="RefSeq" id="WP_323298339.1">
    <property type="nucleotide sequence ID" value="NZ_JAYFUM010000024.1"/>
</dbReference>
<evidence type="ECO:0000313" key="3">
    <source>
        <dbReference type="Proteomes" id="UP001302949"/>
    </source>
</evidence>
<gene>
    <name evidence="2" type="ORF">VB248_18665</name>
</gene>
<proteinExistence type="predicted"/>
<dbReference type="Proteomes" id="UP001302949">
    <property type="component" value="Unassembled WGS sequence"/>
</dbReference>
<evidence type="ECO:0000313" key="2">
    <source>
        <dbReference type="EMBL" id="MEA5141182.1"/>
    </source>
</evidence>
<name>A0ABU5QEY2_9BACT</name>
<accession>A0ABU5QEY2</accession>
<sequence length="351" mass="41376">MKLDFSLSITLIIGLIFLLLFISSYLYFFYPKQKMPKGITVDIQTPNSEKYRNDCLHPCIRYIASGFLGHKWWMVQSPYYGRSSALENPILYYSEDEVEPINWTPIAIVRETPSKGYNSDPNIYFEDGKLWVFWRECFTPLCDKIGALMATVGVYTLDGKSFSEPQVFLSHKEPNHDTEQSPILIKRENKYLFYAVHYQYKPVRKNIGIATWEGTSLETPNFKQIRTTSVPLTFTVDKFKQKKFLGKLLFIPKPLKHDIWHFDLIEHKNKLYMLSVAEWGDNIMFSISDDYINFKTHRIPLLNVHVSQQFCFYKPTGFIKNDMLYVFYTARGQVDKQKNELYFSKKSFDFK</sequence>
<keyword evidence="1" id="KW-1133">Transmembrane helix</keyword>
<feature type="transmembrane region" description="Helical" evidence="1">
    <location>
        <begin position="6"/>
        <end position="30"/>
    </location>
</feature>
<reference evidence="2 3" key="1">
    <citation type="submission" date="2023-12" db="EMBL/GenBank/DDBJ databases">
        <title>Novel species of the genus Arcicella isolated from rivers.</title>
        <authorList>
            <person name="Lu H."/>
        </authorList>
    </citation>
    <scope>NUCLEOTIDE SEQUENCE [LARGE SCALE GENOMIC DNA]</scope>
    <source>
        <strain evidence="2 3">KCTC 23307</strain>
    </source>
</reference>
<keyword evidence="1" id="KW-0812">Transmembrane</keyword>
<dbReference type="Gene3D" id="2.115.10.20">
    <property type="entry name" value="Glycosyl hydrolase domain, family 43"/>
    <property type="match status" value="1"/>
</dbReference>
<dbReference type="InterPro" id="IPR023296">
    <property type="entry name" value="Glyco_hydro_beta-prop_sf"/>
</dbReference>
<dbReference type="SUPFAM" id="SSF75005">
    <property type="entry name" value="Arabinanase/levansucrase/invertase"/>
    <property type="match status" value="2"/>
</dbReference>
<dbReference type="EMBL" id="JAYFUM010000024">
    <property type="protein sequence ID" value="MEA5141182.1"/>
    <property type="molecule type" value="Genomic_DNA"/>
</dbReference>
<evidence type="ECO:0000256" key="1">
    <source>
        <dbReference type="SAM" id="Phobius"/>
    </source>
</evidence>
<evidence type="ECO:0008006" key="4">
    <source>
        <dbReference type="Google" id="ProtNLM"/>
    </source>
</evidence>
<protein>
    <recommendedName>
        <fullName evidence="4">Glycosyl hydrolase family 32 N-terminal domain-containing protein</fullName>
    </recommendedName>
</protein>
<keyword evidence="3" id="KW-1185">Reference proteome</keyword>
<organism evidence="2 3">
    <name type="scientific">Arcicella rigui</name>
    <dbReference type="NCBI Taxonomy" id="797020"/>
    <lineage>
        <taxon>Bacteria</taxon>
        <taxon>Pseudomonadati</taxon>
        <taxon>Bacteroidota</taxon>
        <taxon>Cytophagia</taxon>
        <taxon>Cytophagales</taxon>
        <taxon>Flectobacillaceae</taxon>
        <taxon>Arcicella</taxon>
    </lineage>
</organism>
<comment type="caution">
    <text evidence="2">The sequence shown here is derived from an EMBL/GenBank/DDBJ whole genome shotgun (WGS) entry which is preliminary data.</text>
</comment>
<keyword evidence="1" id="KW-0472">Membrane</keyword>